<evidence type="ECO:0000256" key="2">
    <source>
        <dbReference type="SAM" id="Phobius"/>
    </source>
</evidence>
<dbReference type="GO" id="GO:0045047">
    <property type="term" value="P:protein targeting to ER"/>
    <property type="evidence" value="ECO:0007669"/>
    <property type="project" value="InterPro"/>
</dbReference>
<proteinExistence type="predicted"/>
<dbReference type="PANTHER" id="PTHR28112">
    <property type="entry name" value="SRP-INDEPENDENT TARGETING PROTEIN 3"/>
    <property type="match status" value="1"/>
</dbReference>
<dbReference type="PANTHER" id="PTHR28112:SF1">
    <property type="entry name" value="SRP-INDEPENDENT TARGETING PROTEIN 3"/>
    <property type="match status" value="1"/>
</dbReference>
<evidence type="ECO:0000313" key="3">
    <source>
        <dbReference type="EMBL" id="ORY66901.1"/>
    </source>
</evidence>
<dbReference type="GO" id="GO:0005783">
    <property type="term" value="C:endoplasmic reticulum"/>
    <property type="evidence" value="ECO:0007669"/>
    <property type="project" value="InterPro"/>
</dbReference>
<keyword evidence="2" id="KW-0812">Transmembrane</keyword>
<gene>
    <name evidence="3" type="ORF">LY90DRAFT_667831</name>
</gene>
<keyword evidence="2" id="KW-0472">Membrane</keyword>
<feature type="region of interest" description="Disordered" evidence="1">
    <location>
        <begin position="178"/>
        <end position="212"/>
    </location>
</feature>
<keyword evidence="2" id="KW-1133">Transmembrane helix</keyword>
<dbReference type="InterPro" id="IPR012098">
    <property type="entry name" value="SND3_fun"/>
</dbReference>
<dbReference type="GO" id="GO:0005739">
    <property type="term" value="C:mitochondrion"/>
    <property type="evidence" value="ECO:0007669"/>
    <property type="project" value="TreeGrafter"/>
</dbReference>
<keyword evidence="4" id="KW-1185">Reference proteome</keyword>
<feature type="transmembrane region" description="Helical" evidence="2">
    <location>
        <begin position="12"/>
        <end position="33"/>
    </location>
</feature>
<dbReference type="EMBL" id="MCOG01000049">
    <property type="protein sequence ID" value="ORY66901.1"/>
    <property type="molecule type" value="Genomic_DNA"/>
</dbReference>
<sequence length="212" mass="24544">MGFMSTIEKFKDIPIILGITIAAIIIDTSNPTVVNCVRWIYYSVHAINLIIIFLAHIDILNKNQKEKFTYTQITSTMGALGEDEVRVINIPIKDYDLINKNVLLRSNLIVLSALTFTHVCFGWTRPLLLQVYFPIKLLYVHPLIRVHVFQSEAKGQLARPWDMYSRVPLSTLGNVIRERPTTPKDIKNQKKELSQQRDLKPEEKAKKMKKRR</sequence>
<dbReference type="Proteomes" id="UP000193920">
    <property type="component" value="Unassembled WGS sequence"/>
</dbReference>
<evidence type="ECO:0000313" key="4">
    <source>
        <dbReference type="Proteomes" id="UP000193920"/>
    </source>
</evidence>
<dbReference type="OrthoDB" id="18139at2759"/>
<reference evidence="3 4" key="1">
    <citation type="submission" date="2016-08" db="EMBL/GenBank/DDBJ databases">
        <title>A Parts List for Fungal Cellulosomes Revealed by Comparative Genomics.</title>
        <authorList>
            <consortium name="DOE Joint Genome Institute"/>
            <person name="Haitjema C.H."/>
            <person name="Gilmore S.P."/>
            <person name="Henske J.K."/>
            <person name="Solomon K.V."/>
            <person name="De Groot R."/>
            <person name="Kuo A."/>
            <person name="Mondo S.J."/>
            <person name="Salamov A.A."/>
            <person name="Labutti K."/>
            <person name="Zhao Z."/>
            <person name="Chiniquy J."/>
            <person name="Barry K."/>
            <person name="Brewer H.M."/>
            <person name="Purvine S.O."/>
            <person name="Wright A.T."/>
            <person name="Boxma B."/>
            <person name="Van Alen T."/>
            <person name="Hackstein J.H."/>
            <person name="Baker S.E."/>
            <person name="Grigoriev I.V."/>
            <person name="O'Malley M.A."/>
        </authorList>
    </citation>
    <scope>NUCLEOTIDE SEQUENCE [LARGE SCALE GENOMIC DNA]</scope>
    <source>
        <strain evidence="3 4">G1</strain>
    </source>
</reference>
<protein>
    <submittedName>
        <fullName evidence="3">Uncharacterized protein</fullName>
    </submittedName>
</protein>
<feature type="transmembrane region" description="Helical" evidence="2">
    <location>
        <begin position="39"/>
        <end position="57"/>
    </location>
</feature>
<dbReference type="Pfam" id="PF10032">
    <property type="entry name" value="Pho88"/>
    <property type="match status" value="1"/>
</dbReference>
<comment type="caution">
    <text evidence="3">The sequence shown here is derived from an EMBL/GenBank/DDBJ whole genome shotgun (WGS) entry which is preliminary data.</text>
</comment>
<organism evidence="3 4">
    <name type="scientific">Neocallimastix californiae</name>
    <dbReference type="NCBI Taxonomy" id="1754190"/>
    <lineage>
        <taxon>Eukaryota</taxon>
        <taxon>Fungi</taxon>
        <taxon>Fungi incertae sedis</taxon>
        <taxon>Chytridiomycota</taxon>
        <taxon>Chytridiomycota incertae sedis</taxon>
        <taxon>Neocallimastigomycetes</taxon>
        <taxon>Neocallimastigales</taxon>
        <taxon>Neocallimastigaceae</taxon>
        <taxon>Neocallimastix</taxon>
    </lineage>
</organism>
<accession>A0A1Y2E5S3</accession>
<name>A0A1Y2E5S3_9FUNG</name>
<feature type="compositionally biased region" description="Basic and acidic residues" evidence="1">
    <location>
        <begin position="178"/>
        <end position="205"/>
    </location>
</feature>
<dbReference type="AlphaFoldDB" id="A0A1Y2E5S3"/>
<evidence type="ECO:0000256" key="1">
    <source>
        <dbReference type="SAM" id="MobiDB-lite"/>
    </source>
</evidence>